<protein>
    <submittedName>
        <fullName evidence="5">Putative glycosyltransferase</fullName>
    </submittedName>
</protein>
<dbReference type="InterPro" id="IPR029044">
    <property type="entry name" value="Nucleotide-diphossugar_trans"/>
</dbReference>
<dbReference type="GO" id="GO:0016758">
    <property type="term" value="F:hexosyltransferase activity"/>
    <property type="evidence" value="ECO:0007669"/>
    <property type="project" value="InterPro"/>
</dbReference>
<comment type="similarity">
    <text evidence="2">Belongs to the glycosyltransferase 6 family.</text>
</comment>
<dbReference type="AlphaFoldDB" id="A0A6M3XJ25"/>
<accession>A0A6M3XJ25</accession>
<dbReference type="GO" id="GO:0016020">
    <property type="term" value="C:membrane"/>
    <property type="evidence" value="ECO:0007669"/>
    <property type="project" value="InterPro"/>
</dbReference>
<evidence type="ECO:0000256" key="4">
    <source>
        <dbReference type="ARBA" id="ARBA00022679"/>
    </source>
</evidence>
<gene>
    <name evidence="5" type="ORF">TM448B00717_0018</name>
</gene>
<evidence type="ECO:0000313" key="5">
    <source>
        <dbReference type="EMBL" id="QJH96395.1"/>
    </source>
</evidence>
<keyword evidence="4 5" id="KW-0808">Transferase</keyword>
<dbReference type="EMBL" id="MT144649">
    <property type="protein sequence ID" value="QJH96395.1"/>
    <property type="molecule type" value="Genomic_DNA"/>
</dbReference>
<dbReference type="Pfam" id="PF03414">
    <property type="entry name" value="Glyco_transf_6"/>
    <property type="match status" value="1"/>
</dbReference>
<reference evidence="5" key="1">
    <citation type="submission" date="2020-03" db="EMBL/GenBank/DDBJ databases">
        <title>The deep terrestrial virosphere.</title>
        <authorList>
            <person name="Holmfeldt K."/>
            <person name="Nilsson E."/>
            <person name="Simone D."/>
            <person name="Lopez-Fernandez M."/>
            <person name="Wu X."/>
            <person name="de Brujin I."/>
            <person name="Lundin D."/>
            <person name="Andersson A."/>
            <person name="Bertilsson S."/>
            <person name="Dopson M."/>
        </authorList>
    </citation>
    <scope>NUCLEOTIDE SEQUENCE</scope>
    <source>
        <strain evidence="5">TM448B00717</strain>
    </source>
</reference>
<name>A0A6M3XJ25_9ZZZZ</name>
<dbReference type="InterPro" id="IPR005076">
    <property type="entry name" value="Glyco_trans_6"/>
</dbReference>
<dbReference type="Gene3D" id="3.90.550.10">
    <property type="entry name" value="Spore Coat Polysaccharide Biosynthesis Protein SpsA, Chain A"/>
    <property type="match status" value="1"/>
</dbReference>
<dbReference type="PANTHER" id="PTHR10462:SF53">
    <property type="entry name" value="HISTO-BLOOD GROUP ABO SYSTEM TRANSFERASE 1-LIKE"/>
    <property type="match status" value="1"/>
</dbReference>
<sequence>MAEEKANIMSKIGVLYICTGKYAAFWDGFYASAKKNLCVDSQLIFYVFTDNEELLNLHVDDVRFIYKKSEPWPMPTLMRFSTFLSRKEKYLEVDYLLFCNANLIIEQPITTAEILSDKPYFATIHPGHVGKDPQKFPYEKNSNSLAYINNAAPYYVCGGFNGGRRDDFVKMCELLSRNIDKDLENNIIAVWHDETHFNKFYSERLNLFNVLPAKYCQPQGWPAKDDPIITVLNKEFVIGVSNKGAFYSIRYYLSKLYRRIRSILIT</sequence>
<comment type="cofactor">
    <cofactor evidence="1">
        <name>Mn(2+)</name>
        <dbReference type="ChEBI" id="CHEBI:29035"/>
    </cofactor>
</comment>
<dbReference type="PANTHER" id="PTHR10462">
    <property type="entry name" value="GLYCOSYLTRANSFERASE-RELATED"/>
    <property type="match status" value="1"/>
</dbReference>
<dbReference type="GO" id="GO:0005975">
    <property type="term" value="P:carbohydrate metabolic process"/>
    <property type="evidence" value="ECO:0007669"/>
    <property type="project" value="InterPro"/>
</dbReference>
<evidence type="ECO:0000256" key="1">
    <source>
        <dbReference type="ARBA" id="ARBA00001936"/>
    </source>
</evidence>
<keyword evidence="3" id="KW-0328">Glycosyltransferase</keyword>
<organism evidence="5">
    <name type="scientific">viral metagenome</name>
    <dbReference type="NCBI Taxonomy" id="1070528"/>
    <lineage>
        <taxon>unclassified sequences</taxon>
        <taxon>metagenomes</taxon>
        <taxon>organismal metagenomes</taxon>
    </lineage>
</organism>
<proteinExistence type="inferred from homology"/>
<evidence type="ECO:0000256" key="3">
    <source>
        <dbReference type="ARBA" id="ARBA00022676"/>
    </source>
</evidence>
<dbReference type="SUPFAM" id="SSF53448">
    <property type="entry name" value="Nucleotide-diphospho-sugar transferases"/>
    <property type="match status" value="1"/>
</dbReference>
<evidence type="ECO:0000256" key="2">
    <source>
        <dbReference type="ARBA" id="ARBA00010413"/>
    </source>
</evidence>